<feature type="transmembrane region" description="Helical" evidence="7">
    <location>
        <begin position="47"/>
        <end position="64"/>
    </location>
</feature>
<reference evidence="9 10" key="1">
    <citation type="journal article" date="2015" name="BMC Genomics">
        <title>Insights from the genome of Ophiocordyceps polyrhachis-furcata to pathogenicity and host specificity in insect fungi.</title>
        <authorList>
            <person name="Wichadakul D."/>
            <person name="Kobmoo N."/>
            <person name="Ingsriswang S."/>
            <person name="Tangphatsornruang S."/>
            <person name="Chantasingh D."/>
            <person name="Luangsa-ard J.J."/>
            <person name="Eurwilaichitr L."/>
        </authorList>
    </citation>
    <scope>NUCLEOTIDE SEQUENCE [LARGE SCALE GENOMIC DNA]</scope>
    <source>
        <strain evidence="9 10">BCC 54312</strain>
    </source>
</reference>
<evidence type="ECO:0000256" key="3">
    <source>
        <dbReference type="ARBA" id="ARBA00022801"/>
    </source>
</evidence>
<comment type="caution">
    <text evidence="9">The sequence shown here is derived from an EMBL/GenBank/DDBJ whole genome shotgun (WGS) entry which is preliminary data.</text>
</comment>
<dbReference type="PANTHER" id="PTHR22726:SF1">
    <property type="entry name" value="METALLOENDOPEPTIDASE OMA1, MITOCHONDRIAL"/>
    <property type="match status" value="1"/>
</dbReference>
<keyword evidence="7" id="KW-0472">Membrane</keyword>
<protein>
    <recommendedName>
        <fullName evidence="8">Peptidase M48 domain-containing protein</fullName>
    </recommendedName>
</protein>
<dbReference type="EMBL" id="LKCN02000017">
    <property type="protein sequence ID" value="RCI09079.1"/>
    <property type="molecule type" value="Genomic_DNA"/>
</dbReference>
<keyword evidence="7" id="KW-1133">Transmembrane helix</keyword>
<evidence type="ECO:0000313" key="9">
    <source>
        <dbReference type="EMBL" id="RCI09079.1"/>
    </source>
</evidence>
<sequence length="342" mass="38885">MLRRSVHIRQLSQLTRRQREEALRNARPLVPTALADRFARPLPGRKRIMLASAFAVSALTFYLLNSETVAQTGRRRFKFLSSRFLAYVYADEYDKVVRLMQDRGQWFLPDHDARVVIVRRVMERLLPFSGTDEELRWRIHVIEGPESIANAFILPGGNVFVHSFLINACYSEDALAAVLGHELAHAAVEHQAEDASAIWAGTLTAGFLFFAAGAIPGLALFLLWGAGGGYYLGDFLLRLPRSRKHEAEADYVGLMMMAEACYDPRAAIGFWELMETLRSYTKVDAVPELLSTHPTHENRLKNIKEWLPEAMQRRHQNGCDNLSVFHRVVESMTSSSKRRRTL</sequence>
<dbReference type="Proteomes" id="UP000253664">
    <property type="component" value="Unassembled WGS sequence"/>
</dbReference>
<dbReference type="GO" id="GO:0034982">
    <property type="term" value="P:mitochondrial protein processing"/>
    <property type="evidence" value="ECO:0007669"/>
    <property type="project" value="TreeGrafter"/>
</dbReference>
<organism evidence="9 10">
    <name type="scientific">Ophiocordyceps polyrhachis-furcata BCC 54312</name>
    <dbReference type="NCBI Taxonomy" id="1330021"/>
    <lineage>
        <taxon>Eukaryota</taxon>
        <taxon>Fungi</taxon>
        <taxon>Dikarya</taxon>
        <taxon>Ascomycota</taxon>
        <taxon>Pezizomycotina</taxon>
        <taxon>Sordariomycetes</taxon>
        <taxon>Hypocreomycetidae</taxon>
        <taxon>Hypocreales</taxon>
        <taxon>Ophiocordycipitaceae</taxon>
        <taxon>Ophiocordyceps</taxon>
    </lineage>
</organism>
<dbReference type="InterPro" id="IPR001915">
    <property type="entry name" value="Peptidase_M48"/>
</dbReference>
<dbReference type="GO" id="GO:0046872">
    <property type="term" value="F:metal ion binding"/>
    <property type="evidence" value="ECO:0007669"/>
    <property type="project" value="UniProtKB-KW"/>
</dbReference>
<evidence type="ECO:0000256" key="7">
    <source>
        <dbReference type="SAM" id="Phobius"/>
    </source>
</evidence>
<evidence type="ECO:0000256" key="2">
    <source>
        <dbReference type="ARBA" id="ARBA00022723"/>
    </source>
</evidence>
<dbReference type="STRING" id="1330021.A0A367L3S7"/>
<evidence type="ECO:0000256" key="1">
    <source>
        <dbReference type="ARBA" id="ARBA00022670"/>
    </source>
</evidence>
<accession>A0A367L3S7</accession>
<dbReference type="CDD" id="cd07331">
    <property type="entry name" value="M48C_Oma1_like"/>
    <property type="match status" value="1"/>
</dbReference>
<dbReference type="AlphaFoldDB" id="A0A367L3S7"/>
<keyword evidence="4 6" id="KW-0862">Zinc</keyword>
<evidence type="ECO:0000313" key="10">
    <source>
        <dbReference type="Proteomes" id="UP000253664"/>
    </source>
</evidence>
<dbReference type="InterPro" id="IPR051156">
    <property type="entry name" value="Mito/Outer_Membr_Metalloprot"/>
</dbReference>
<dbReference type="Pfam" id="PF01435">
    <property type="entry name" value="Peptidase_M48"/>
    <property type="match status" value="1"/>
</dbReference>
<keyword evidence="10" id="KW-1185">Reference proteome</keyword>
<comment type="similarity">
    <text evidence="6">Belongs to the peptidase M48 family.</text>
</comment>
<dbReference type="GO" id="GO:0004222">
    <property type="term" value="F:metalloendopeptidase activity"/>
    <property type="evidence" value="ECO:0007669"/>
    <property type="project" value="InterPro"/>
</dbReference>
<feature type="domain" description="Peptidase M48" evidence="8">
    <location>
        <begin position="118"/>
        <end position="306"/>
    </location>
</feature>
<evidence type="ECO:0000256" key="5">
    <source>
        <dbReference type="ARBA" id="ARBA00023049"/>
    </source>
</evidence>
<proteinExistence type="inferred from homology"/>
<keyword evidence="3 6" id="KW-0378">Hydrolase</keyword>
<dbReference type="GO" id="GO:0006515">
    <property type="term" value="P:protein quality control for misfolded or incompletely synthesized proteins"/>
    <property type="evidence" value="ECO:0007669"/>
    <property type="project" value="TreeGrafter"/>
</dbReference>
<comment type="cofactor">
    <cofactor evidence="6">
        <name>Zn(2+)</name>
        <dbReference type="ChEBI" id="CHEBI:29105"/>
    </cofactor>
    <text evidence="6">Binds 1 zinc ion per subunit.</text>
</comment>
<keyword evidence="7" id="KW-0812">Transmembrane</keyword>
<dbReference type="OrthoDB" id="7464992at2759"/>
<gene>
    <name evidence="9" type="ORF">L249_5121</name>
</gene>
<keyword evidence="5 6" id="KW-0482">Metalloprotease</keyword>
<dbReference type="Gene3D" id="3.30.2010.10">
    <property type="entry name" value="Metalloproteases ('zincins'), catalytic domain"/>
    <property type="match status" value="1"/>
</dbReference>
<name>A0A367L3S7_9HYPO</name>
<feature type="transmembrane region" description="Helical" evidence="7">
    <location>
        <begin position="207"/>
        <end position="233"/>
    </location>
</feature>
<keyword evidence="2" id="KW-0479">Metal-binding</keyword>
<keyword evidence="1 6" id="KW-0645">Protease</keyword>
<evidence type="ECO:0000259" key="8">
    <source>
        <dbReference type="Pfam" id="PF01435"/>
    </source>
</evidence>
<dbReference type="PANTHER" id="PTHR22726">
    <property type="entry name" value="METALLOENDOPEPTIDASE OMA1"/>
    <property type="match status" value="1"/>
</dbReference>
<evidence type="ECO:0000256" key="6">
    <source>
        <dbReference type="RuleBase" id="RU003983"/>
    </source>
</evidence>
<dbReference type="GO" id="GO:0005743">
    <property type="term" value="C:mitochondrial inner membrane"/>
    <property type="evidence" value="ECO:0007669"/>
    <property type="project" value="TreeGrafter"/>
</dbReference>
<evidence type="ECO:0000256" key="4">
    <source>
        <dbReference type="ARBA" id="ARBA00022833"/>
    </source>
</evidence>